<dbReference type="Proteomes" id="UP001066276">
    <property type="component" value="Chromosome 10"/>
</dbReference>
<proteinExistence type="predicted"/>
<evidence type="ECO:0000313" key="2">
    <source>
        <dbReference type="EMBL" id="KAJ1100741.1"/>
    </source>
</evidence>
<protein>
    <submittedName>
        <fullName evidence="2">Uncharacterized protein</fullName>
    </submittedName>
</protein>
<sequence>MPGAGVQHLALRAALTGEPKSGTLPTATGAGAEGEKVGAKPSQADTRSRGSKAKSRSLVSVLQRHRNTGVQTEPTASGVLLPLLTRQRLSSMMF</sequence>
<dbReference type="AlphaFoldDB" id="A0AAV7MAG6"/>
<keyword evidence="3" id="KW-1185">Reference proteome</keyword>
<organism evidence="2 3">
    <name type="scientific">Pleurodeles waltl</name>
    <name type="common">Iberian ribbed newt</name>
    <dbReference type="NCBI Taxonomy" id="8319"/>
    <lineage>
        <taxon>Eukaryota</taxon>
        <taxon>Metazoa</taxon>
        <taxon>Chordata</taxon>
        <taxon>Craniata</taxon>
        <taxon>Vertebrata</taxon>
        <taxon>Euteleostomi</taxon>
        <taxon>Amphibia</taxon>
        <taxon>Batrachia</taxon>
        <taxon>Caudata</taxon>
        <taxon>Salamandroidea</taxon>
        <taxon>Salamandridae</taxon>
        <taxon>Pleurodelinae</taxon>
        <taxon>Pleurodeles</taxon>
    </lineage>
</organism>
<dbReference type="EMBL" id="JANPWB010000014">
    <property type="protein sequence ID" value="KAJ1100741.1"/>
    <property type="molecule type" value="Genomic_DNA"/>
</dbReference>
<reference evidence="2" key="1">
    <citation type="journal article" date="2022" name="bioRxiv">
        <title>Sequencing and chromosome-scale assembly of the giantPleurodeles waltlgenome.</title>
        <authorList>
            <person name="Brown T."/>
            <person name="Elewa A."/>
            <person name="Iarovenko S."/>
            <person name="Subramanian E."/>
            <person name="Araus A.J."/>
            <person name="Petzold A."/>
            <person name="Susuki M."/>
            <person name="Suzuki K.-i.T."/>
            <person name="Hayashi T."/>
            <person name="Toyoda A."/>
            <person name="Oliveira C."/>
            <person name="Osipova E."/>
            <person name="Leigh N.D."/>
            <person name="Simon A."/>
            <person name="Yun M.H."/>
        </authorList>
    </citation>
    <scope>NUCLEOTIDE SEQUENCE</scope>
    <source>
        <strain evidence="2">20211129_DDA</strain>
        <tissue evidence="2">Liver</tissue>
    </source>
</reference>
<accession>A0AAV7MAG6</accession>
<evidence type="ECO:0000256" key="1">
    <source>
        <dbReference type="SAM" id="MobiDB-lite"/>
    </source>
</evidence>
<gene>
    <name evidence="2" type="ORF">NDU88_005822</name>
</gene>
<name>A0AAV7MAG6_PLEWA</name>
<evidence type="ECO:0000313" key="3">
    <source>
        <dbReference type="Proteomes" id="UP001066276"/>
    </source>
</evidence>
<comment type="caution">
    <text evidence="2">The sequence shown here is derived from an EMBL/GenBank/DDBJ whole genome shotgun (WGS) entry which is preliminary data.</text>
</comment>
<feature type="region of interest" description="Disordered" evidence="1">
    <location>
        <begin position="14"/>
        <end position="58"/>
    </location>
</feature>